<keyword evidence="4" id="KW-0472">Membrane</keyword>
<dbReference type="InterPro" id="IPR003593">
    <property type="entry name" value="AAA+_ATPase"/>
</dbReference>
<dbReference type="InterPro" id="IPR015860">
    <property type="entry name" value="ABC_transpr_TagH-like"/>
</dbReference>
<dbReference type="PANTHER" id="PTHR46743:SF2">
    <property type="entry name" value="TEICHOIC ACIDS EXPORT ATP-BINDING PROTEIN TAGH"/>
    <property type="match status" value="1"/>
</dbReference>
<keyword evidence="2" id="KW-0813">Transport</keyword>
<dbReference type="CDD" id="cd03220">
    <property type="entry name" value="ABC_KpsT_Wzt"/>
    <property type="match status" value="1"/>
</dbReference>
<accession>A0A0B6RY42</accession>
<dbReference type="GO" id="GO:0016887">
    <property type="term" value="F:ATP hydrolysis activity"/>
    <property type="evidence" value="ECO:0007669"/>
    <property type="project" value="InterPro"/>
</dbReference>
<dbReference type="Pfam" id="PF14524">
    <property type="entry name" value="Wzt_C"/>
    <property type="match status" value="1"/>
</dbReference>
<dbReference type="Gene3D" id="3.40.50.300">
    <property type="entry name" value="P-loop containing nucleotide triphosphate hydrolases"/>
    <property type="match status" value="1"/>
</dbReference>
<name>A0A0B6RY42_BURPL</name>
<dbReference type="GO" id="GO:0016020">
    <property type="term" value="C:membrane"/>
    <property type="evidence" value="ECO:0007669"/>
    <property type="project" value="InterPro"/>
</dbReference>
<sequence>MSLDHLDSRAPGAAPDIALDGVRDAASPHYAIRVHGLSKCHQIYERPQDRFKQFIVPRLRHVTGLKPRRYYRDFWALDDVSFEIRRGETVGVIGRNGSGKSTLLQAICGTLAPTTGSIETRGRVAALLELGAGFNPEFTGRENVYLNAMILGLARAEIDARFDDIAAFADIGEFIDRPVKTYSSGMYVRLAFAVAINVDPDILIVDEALSVGDARFQAKCMKRIRTFQANGSTILFVSHDVTSVRMLCDRALWLDGGRLRMDGDVSQVTGRFMEFLLDSDAGDLAMPMASWEVPAPVEAQQSVATAHPDTGFDTKPVTHWGSHIGCLQTAGIYRHGTREDVFSLGEEMEVRLVFRLPPNAKRDTFSVAFSIKDLKGSDLIVSTTHDWTRLEFNDAERYLVRFRFRNPLVTGHYLLVAAVEDHSSPATHYYEYLEGAHYFSSTSNARLFGQFQPEITQEVVEIHE</sequence>
<keyword evidence="4" id="KW-0997">Cell inner membrane</keyword>
<dbReference type="InterPro" id="IPR050683">
    <property type="entry name" value="Bact_Polysacc_Export_ATP-bd"/>
</dbReference>
<keyword evidence="6 8" id="KW-0067">ATP-binding</keyword>
<keyword evidence="3" id="KW-1003">Cell membrane</keyword>
<evidence type="ECO:0000256" key="5">
    <source>
        <dbReference type="ARBA" id="ARBA00022741"/>
    </source>
</evidence>
<evidence type="ECO:0000256" key="4">
    <source>
        <dbReference type="ARBA" id="ARBA00022519"/>
    </source>
</evidence>
<evidence type="ECO:0000313" key="9">
    <source>
        <dbReference type="Proteomes" id="UP000031838"/>
    </source>
</evidence>
<dbReference type="InterPro" id="IPR029439">
    <property type="entry name" value="Wzt_C"/>
</dbReference>
<evidence type="ECO:0000313" key="8">
    <source>
        <dbReference type="EMBL" id="AJK44891.1"/>
    </source>
</evidence>
<dbReference type="RefSeq" id="WP_080937053.1">
    <property type="nucleotide sequence ID" value="NZ_CP002580.1"/>
</dbReference>
<dbReference type="EMBL" id="CP002580">
    <property type="protein sequence ID" value="AJK44891.1"/>
    <property type="molecule type" value="Genomic_DNA"/>
</dbReference>
<proteinExistence type="inferred from homology"/>
<evidence type="ECO:0000256" key="2">
    <source>
        <dbReference type="ARBA" id="ARBA00022448"/>
    </source>
</evidence>
<dbReference type="HOGENOM" id="CLU_000604_101_1_4"/>
<feature type="domain" description="ABC transporter" evidence="7">
    <location>
        <begin position="57"/>
        <end position="281"/>
    </location>
</feature>
<protein>
    <submittedName>
        <fullName evidence="8">ABC transporter, ATP-binding protein</fullName>
    </submittedName>
</protein>
<dbReference type="Proteomes" id="UP000031838">
    <property type="component" value="Chromosome 1"/>
</dbReference>
<dbReference type="SUPFAM" id="SSF52540">
    <property type="entry name" value="P-loop containing nucleoside triphosphate hydrolases"/>
    <property type="match status" value="1"/>
</dbReference>
<reference evidence="9" key="1">
    <citation type="submission" date="2011-03" db="EMBL/GenBank/DDBJ databases">
        <authorList>
            <person name="Voget S."/>
            <person name="Streit W.R."/>
            <person name="Jaeger K.E."/>
            <person name="Daniel R."/>
        </authorList>
    </citation>
    <scope>NUCLEOTIDE SEQUENCE [LARGE SCALE GENOMIC DNA]</scope>
    <source>
        <strain evidence="9">PG1</strain>
    </source>
</reference>
<dbReference type="GO" id="GO:0005524">
    <property type="term" value="F:ATP binding"/>
    <property type="evidence" value="ECO:0007669"/>
    <property type="project" value="UniProtKB-KW"/>
</dbReference>
<dbReference type="SMART" id="SM00382">
    <property type="entry name" value="AAA"/>
    <property type="match status" value="1"/>
</dbReference>
<dbReference type="PANTHER" id="PTHR46743">
    <property type="entry name" value="TEICHOIC ACIDS EXPORT ATP-BINDING PROTEIN TAGH"/>
    <property type="match status" value="1"/>
</dbReference>
<evidence type="ECO:0000256" key="6">
    <source>
        <dbReference type="ARBA" id="ARBA00022840"/>
    </source>
</evidence>
<dbReference type="GO" id="GO:0140359">
    <property type="term" value="F:ABC-type transporter activity"/>
    <property type="evidence" value="ECO:0007669"/>
    <property type="project" value="InterPro"/>
</dbReference>
<dbReference type="CDD" id="cd10147">
    <property type="entry name" value="Wzt_C-like"/>
    <property type="match status" value="1"/>
</dbReference>
<dbReference type="KEGG" id="bgp:BGL_1c03490"/>
<comment type="similarity">
    <text evidence="1">Belongs to the ABC transporter superfamily.</text>
</comment>
<dbReference type="Gene3D" id="2.70.50.60">
    <property type="entry name" value="abc- transporter (atp binding component) like domain"/>
    <property type="match status" value="1"/>
</dbReference>
<evidence type="ECO:0000256" key="1">
    <source>
        <dbReference type="ARBA" id="ARBA00005417"/>
    </source>
</evidence>
<evidence type="ECO:0000256" key="3">
    <source>
        <dbReference type="ARBA" id="ARBA00022475"/>
    </source>
</evidence>
<dbReference type="InterPro" id="IPR027417">
    <property type="entry name" value="P-loop_NTPase"/>
</dbReference>
<keyword evidence="9" id="KW-1185">Reference proteome</keyword>
<keyword evidence="5" id="KW-0547">Nucleotide-binding</keyword>
<organism evidence="8 9">
    <name type="scientific">Burkholderia plantarii</name>
    <dbReference type="NCBI Taxonomy" id="41899"/>
    <lineage>
        <taxon>Bacteria</taxon>
        <taxon>Pseudomonadati</taxon>
        <taxon>Pseudomonadota</taxon>
        <taxon>Betaproteobacteria</taxon>
        <taxon>Burkholderiales</taxon>
        <taxon>Burkholderiaceae</taxon>
        <taxon>Burkholderia</taxon>
    </lineage>
</organism>
<evidence type="ECO:0000259" key="7">
    <source>
        <dbReference type="PROSITE" id="PS50893"/>
    </source>
</evidence>
<dbReference type="Pfam" id="PF00005">
    <property type="entry name" value="ABC_tran"/>
    <property type="match status" value="1"/>
</dbReference>
<dbReference type="AlphaFoldDB" id="A0A0B6RY42"/>
<dbReference type="InterPro" id="IPR003439">
    <property type="entry name" value="ABC_transporter-like_ATP-bd"/>
</dbReference>
<reference evidence="8 9" key="2">
    <citation type="journal article" date="2016" name="Appl. Microbiol. Biotechnol.">
        <title>Mutations improving production and secretion of extracellular lipase by Burkholderia glumae PG1.</title>
        <authorList>
            <person name="Knapp A."/>
            <person name="Voget S."/>
            <person name="Gao R."/>
            <person name="Zaburannyi N."/>
            <person name="Krysciak D."/>
            <person name="Breuer M."/>
            <person name="Hauer B."/>
            <person name="Streit W.R."/>
            <person name="Muller R."/>
            <person name="Daniel R."/>
            <person name="Jaeger K.E."/>
        </authorList>
    </citation>
    <scope>NUCLEOTIDE SEQUENCE [LARGE SCALE GENOMIC DNA]</scope>
    <source>
        <strain evidence="8 9">PG1</strain>
    </source>
</reference>
<gene>
    <name evidence="8" type="ORF">BGL_1c03490</name>
</gene>
<dbReference type="PROSITE" id="PS50893">
    <property type="entry name" value="ABC_TRANSPORTER_2"/>
    <property type="match status" value="1"/>
</dbReference>